<dbReference type="EMBL" id="JBHRSB010000002">
    <property type="protein sequence ID" value="MFC3000256.1"/>
    <property type="molecule type" value="Genomic_DNA"/>
</dbReference>
<evidence type="ECO:0000256" key="3">
    <source>
        <dbReference type="ARBA" id="ARBA00023163"/>
    </source>
</evidence>
<protein>
    <submittedName>
        <fullName evidence="5">Phosphonate metabolism transcriptional regulator PhnF</fullName>
    </submittedName>
</protein>
<dbReference type="Proteomes" id="UP001595420">
    <property type="component" value="Unassembled WGS sequence"/>
</dbReference>
<comment type="caution">
    <text evidence="5">The sequence shown here is derived from an EMBL/GenBank/DDBJ whole genome shotgun (WGS) entry which is preliminary data.</text>
</comment>
<dbReference type="CDD" id="cd07377">
    <property type="entry name" value="WHTH_GntR"/>
    <property type="match status" value="1"/>
</dbReference>
<dbReference type="Pfam" id="PF07702">
    <property type="entry name" value="UTRA"/>
    <property type="match status" value="1"/>
</dbReference>
<evidence type="ECO:0000313" key="6">
    <source>
        <dbReference type="Proteomes" id="UP001595420"/>
    </source>
</evidence>
<keyword evidence="2" id="KW-0238">DNA-binding</keyword>
<keyword evidence="1" id="KW-0805">Transcription regulation</keyword>
<keyword evidence="3" id="KW-0804">Transcription</keyword>
<accession>A0ABV7BU61</accession>
<dbReference type="InterPro" id="IPR011663">
    <property type="entry name" value="UTRA"/>
</dbReference>
<dbReference type="PANTHER" id="PTHR44846:SF1">
    <property type="entry name" value="MANNOSYL-D-GLYCERATE TRANSPORT_METABOLISM SYSTEM REPRESSOR MNGR-RELATED"/>
    <property type="match status" value="1"/>
</dbReference>
<gene>
    <name evidence="5" type="primary">phnF</name>
    <name evidence="5" type="ORF">ACFOD3_10145</name>
</gene>
<proteinExistence type="predicted"/>
<dbReference type="InterPro" id="IPR000524">
    <property type="entry name" value="Tscrpt_reg_HTH_GntR"/>
</dbReference>
<dbReference type="PANTHER" id="PTHR44846">
    <property type="entry name" value="MANNOSYL-D-GLYCERATE TRANSPORT/METABOLISM SYSTEM REPRESSOR MNGR-RELATED"/>
    <property type="match status" value="1"/>
</dbReference>
<name>A0ABV7BU61_9PROT</name>
<evidence type="ECO:0000256" key="1">
    <source>
        <dbReference type="ARBA" id="ARBA00023015"/>
    </source>
</evidence>
<reference evidence="6" key="1">
    <citation type="journal article" date="2019" name="Int. J. Syst. Evol. Microbiol.">
        <title>The Global Catalogue of Microorganisms (GCM) 10K type strain sequencing project: providing services to taxonomists for standard genome sequencing and annotation.</title>
        <authorList>
            <consortium name="The Broad Institute Genomics Platform"/>
            <consortium name="The Broad Institute Genome Sequencing Center for Infectious Disease"/>
            <person name="Wu L."/>
            <person name="Ma J."/>
        </authorList>
    </citation>
    <scope>NUCLEOTIDE SEQUENCE [LARGE SCALE GENOMIC DNA]</scope>
    <source>
        <strain evidence="6">CGMCC 1.16855</strain>
    </source>
</reference>
<dbReference type="InterPro" id="IPR012702">
    <property type="entry name" value="CP_lyase_PhnF"/>
</dbReference>
<dbReference type="Pfam" id="PF00392">
    <property type="entry name" value="GntR"/>
    <property type="match status" value="1"/>
</dbReference>
<dbReference type="RefSeq" id="WP_216836296.1">
    <property type="nucleotide sequence ID" value="NZ_JAFNJS010000002.1"/>
</dbReference>
<evidence type="ECO:0000259" key="4">
    <source>
        <dbReference type="PROSITE" id="PS50949"/>
    </source>
</evidence>
<dbReference type="PROSITE" id="PS50949">
    <property type="entry name" value="HTH_GNTR"/>
    <property type="match status" value="1"/>
</dbReference>
<sequence>MTDDTKRPETLPAGGLLARGQGIALWRQIAQRLERDIASGLHPPGGRLPTEAELAGQYNVNRHTVRRAMEELEGRGLVRIEQGRGSFVAEDVVDYSLGPRTRFSEIIRRQNREPGGRILRVAETAAETGLAELLGIRRGRPVIVVERLALADGRPLVLGTHHFPAARFGRLPELLRADPSITAAMAVCGVPDYRRRVTRITARLPTPEEAELLQQSRNRPVLVTEAINTDPAGEVVDVTFGRYAAGRAQLVVES</sequence>
<feature type="domain" description="HTH gntR-type" evidence="4">
    <location>
        <begin position="23"/>
        <end position="91"/>
    </location>
</feature>
<dbReference type="InterPro" id="IPR050679">
    <property type="entry name" value="Bact_HTH_transcr_reg"/>
</dbReference>
<dbReference type="SMART" id="SM00345">
    <property type="entry name" value="HTH_GNTR"/>
    <property type="match status" value="1"/>
</dbReference>
<keyword evidence="6" id="KW-1185">Reference proteome</keyword>
<organism evidence="5 6">
    <name type="scientific">Falsiroseomonas tokyonensis</name>
    <dbReference type="NCBI Taxonomy" id="430521"/>
    <lineage>
        <taxon>Bacteria</taxon>
        <taxon>Pseudomonadati</taxon>
        <taxon>Pseudomonadota</taxon>
        <taxon>Alphaproteobacteria</taxon>
        <taxon>Acetobacterales</taxon>
        <taxon>Roseomonadaceae</taxon>
        <taxon>Falsiroseomonas</taxon>
    </lineage>
</organism>
<evidence type="ECO:0000313" key="5">
    <source>
        <dbReference type="EMBL" id="MFC3000256.1"/>
    </source>
</evidence>
<dbReference type="SMART" id="SM00866">
    <property type="entry name" value="UTRA"/>
    <property type="match status" value="1"/>
</dbReference>
<dbReference type="NCBIfam" id="TIGR02325">
    <property type="entry name" value="C_P_lyase_phnF"/>
    <property type="match status" value="1"/>
</dbReference>
<evidence type="ECO:0000256" key="2">
    <source>
        <dbReference type="ARBA" id="ARBA00023125"/>
    </source>
</evidence>